<accession>A0A0L0D1Y9</accession>
<evidence type="ECO:0000256" key="2">
    <source>
        <dbReference type="SAM" id="MobiDB-lite"/>
    </source>
</evidence>
<dbReference type="PANTHER" id="PTHR15228:SF25">
    <property type="entry name" value="F-BAR DOMAIN-CONTAINING PROTEIN"/>
    <property type="match status" value="1"/>
</dbReference>
<protein>
    <submittedName>
        <fullName evidence="4">Rho GTPase-activating protein gacA</fullName>
    </submittedName>
</protein>
<keyword evidence="1" id="KW-0343">GTPase activation</keyword>
<feature type="domain" description="Rho-GAP" evidence="3">
    <location>
        <begin position="154"/>
        <end position="343"/>
    </location>
</feature>
<dbReference type="eggNOG" id="KOG4270">
    <property type="taxonomic scope" value="Eukaryota"/>
</dbReference>
<dbReference type="AlphaFoldDB" id="A0A0L0D1Y9"/>
<sequence length="541" mass="56018">MSAKRSKDEASGFGAVPGGPQAEVVWRAEVPVVEPTRPTGKMKDKELNAVLAGHGKVLGGPISDMVTWDLGAVATGLLEGGPELPNMPQAVAEAANVLLAGAMPGGPPQRISEYTGSNRWKLAARKVLEAVEAGGKREGLCVGGPPQPELVFGVALDDLLQREGGRIPYVIALALDYLARDDYASCKLTGIFRLSGATSDVELLVETFNWGRADVNLDAITNDPIAVAALIKLFLRQLPEPLITYECNPVFLGLAANPTVDTVADAIRALPQTNAELLLQICTFLNIVSTFADVNKMASHNLAIVVGPNILRLPNVSPLEEIAMSSKVSTISQFMIEYAYDLAHATDCPNADRIYYDQLYPPEVSAEATSKLASTLAGLDSSSDGDDDDVGASAAADVAEAAPAVEAGVDAETEASEAPVADVLELTEESAKPTRQAKVSDGGFGSGIGLVAAAAGAAAAVADDSGAGSSDAIAASDSEYGAADITPTGLATPREVIEALRADGVPVYTGAESESEIPSPPADDPPTEAMRIVVEKMAESE</sequence>
<dbReference type="Pfam" id="PF00620">
    <property type="entry name" value="RhoGAP"/>
    <property type="match status" value="1"/>
</dbReference>
<dbReference type="SUPFAM" id="SSF48350">
    <property type="entry name" value="GTPase activation domain, GAP"/>
    <property type="match status" value="1"/>
</dbReference>
<dbReference type="InterPro" id="IPR000198">
    <property type="entry name" value="RhoGAP_dom"/>
</dbReference>
<dbReference type="SMART" id="SM00324">
    <property type="entry name" value="RhoGAP"/>
    <property type="match status" value="1"/>
</dbReference>
<evidence type="ECO:0000256" key="1">
    <source>
        <dbReference type="ARBA" id="ARBA00022468"/>
    </source>
</evidence>
<dbReference type="RefSeq" id="XP_013763112.1">
    <property type="nucleotide sequence ID" value="XM_013907658.1"/>
</dbReference>
<keyword evidence="5" id="KW-1185">Reference proteome</keyword>
<evidence type="ECO:0000259" key="3">
    <source>
        <dbReference type="PROSITE" id="PS50238"/>
    </source>
</evidence>
<dbReference type="GeneID" id="25560069"/>
<evidence type="ECO:0000313" key="4">
    <source>
        <dbReference type="EMBL" id="KNC46135.1"/>
    </source>
</evidence>
<dbReference type="Gene3D" id="1.10.555.10">
    <property type="entry name" value="Rho GTPase activation protein"/>
    <property type="match status" value="1"/>
</dbReference>
<organism evidence="4 5">
    <name type="scientific">Thecamonas trahens ATCC 50062</name>
    <dbReference type="NCBI Taxonomy" id="461836"/>
    <lineage>
        <taxon>Eukaryota</taxon>
        <taxon>Apusozoa</taxon>
        <taxon>Apusomonadida</taxon>
        <taxon>Apusomonadidae</taxon>
        <taxon>Thecamonas</taxon>
    </lineage>
</organism>
<gene>
    <name evidence="4" type="ORF">AMSG_00253</name>
</gene>
<dbReference type="Proteomes" id="UP000054408">
    <property type="component" value="Unassembled WGS sequence"/>
</dbReference>
<reference evidence="4 5" key="1">
    <citation type="submission" date="2010-05" db="EMBL/GenBank/DDBJ databases">
        <title>The Genome Sequence of Thecamonas trahens ATCC 50062.</title>
        <authorList>
            <consortium name="The Broad Institute Genome Sequencing Platform"/>
            <person name="Russ C."/>
            <person name="Cuomo C."/>
            <person name="Shea T."/>
            <person name="Young S.K."/>
            <person name="Zeng Q."/>
            <person name="Koehrsen M."/>
            <person name="Haas B."/>
            <person name="Borodovsky M."/>
            <person name="Guigo R."/>
            <person name="Alvarado L."/>
            <person name="Berlin A."/>
            <person name="Bochicchio J."/>
            <person name="Borenstein D."/>
            <person name="Chapman S."/>
            <person name="Chen Z."/>
            <person name="Freedman E."/>
            <person name="Gellesch M."/>
            <person name="Goldberg J."/>
            <person name="Griggs A."/>
            <person name="Gujja S."/>
            <person name="Heilman E."/>
            <person name="Heiman D."/>
            <person name="Hepburn T."/>
            <person name="Howarth C."/>
            <person name="Jen D."/>
            <person name="Larson L."/>
            <person name="Mehta T."/>
            <person name="Park D."/>
            <person name="Pearson M."/>
            <person name="Roberts A."/>
            <person name="Saif S."/>
            <person name="Shenoy N."/>
            <person name="Sisk P."/>
            <person name="Stolte C."/>
            <person name="Sykes S."/>
            <person name="Thomson T."/>
            <person name="Walk T."/>
            <person name="White J."/>
            <person name="Yandava C."/>
            <person name="Burger G."/>
            <person name="Gray M.W."/>
            <person name="Holland P.W.H."/>
            <person name="King N."/>
            <person name="Lang F.B.F."/>
            <person name="Roger A.J."/>
            <person name="Ruiz-Trillo I."/>
            <person name="Lander E."/>
            <person name="Nusbaum C."/>
        </authorList>
    </citation>
    <scope>NUCLEOTIDE SEQUENCE [LARGE SCALE GENOMIC DNA]</scope>
    <source>
        <strain evidence="4 5">ATCC 50062</strain>
    </source>
</reference>
<dbReference type="InterPro" id="IPR051025">
    <property type="entry name" value="RhoGAP"/>
</dbReference>
<dbReference type="OrthoDB" id="185175at2759"/>
<evidence type="ECO:0000313" key="5">
    <source>
        <dbReference type="Proteomes" id="UP000054408"/>
    </source>
</evidence>
<name>A0A0L0D1Y9_THETB</name>
<dbReference type="InterPro" id="IPR008936">
    <property type="entry name" value="Rho_GTPase_activation_prot"/>
</dbReference>
<dbReference type="EMBL" id="GL349433">
    <property type="protein sequence ID" value="KNC46135.1"/>
    <property type="molecule type" value="Genomic_DNA"/>
</dbReference>
<dbReference type="GO" id="GO:0005096">
    <property type="term" value="F:GTPase activator activity"/>
    <property type="evidence" value="ECO:0007669"/>
    <property type="project" value="UniProtKB-KW"/>
</dbReference>
<dbReference type="CDD" id="cd00159">
    <property type="entry name" value="RhoGAP"/>
    <property type="match status" value="1"/>
</dbReference>
<dbReference type="PROSITE" id="PS50238">
    <property type="entry name" value="RHOGAP"/>
    <property type="match status" value="1"/>
</dbReference>
<proteinExistence type="predicted"/>
<feature type="region of interest" description="Disordered" evidence="2">
    <location>
        <begin position="377"/>
        <end position="397"/>
    </location>
</feature>
<dbReference type="PANTHER" id="PTHR15228">
    <property type="entry name" value="SPERMATHECAL PHYSIOLOGY VARIANT"/>
    <property type="match status" value="1"/>
</dbReference>
<feature type="region of interest" description="Disordered" evidence="2">
    <location>
        <begin position="508"/>
        <end position="541"/>
    </location>
</feature>
<dbReference type="GO" id="GO:0007165">
    <property type="term" value="P:signal transduction"/>
    <property type="evidence" value="ECO:0007669"/>
    <property type="project" value="InterPro"/>
</dbReference>